<dbReference type="InterPro" id="IPR013497">
    <property type="entry name" value="Topo_IA_cen"/>
</dbReference>
<evidence type="ECO:0000313" key="17">
    <source>
        <dbReference type="EMBL" id="PJF18639.1"/>
    </source>
</evidence>
<dbReference type="InterPro" id="IPR013826">
    <property type="entry name" value="Topo_IA_cen_sub3"/>
</dbReference>
<name>A0A2H9TLP7_9FUNG</name>
<dbReference type="SUPFAM" id="SSF56712">
    <property type="entry name" value="Prokaryotic type I DNA topoisomerase"/>
    <property type="match status" value="1"/>
</dbReference>
<dbReference type="PANTHER" id="PTHR11390:SF21">
    <property type="entry name" value="DNA TOPOISOMERASE 3-ALPHA"/>
    <property type="match status" value="1"/>
</dbReference>
<feature type="domain" description="Toprim" evidence="14">
    <location>
        <begin position="36"/>
        <end position="160"/>
    </location>
</feature>
<evidence type="ECO:0000259" key="13">
    <source>
        <dbReference type="PROSITE" id="PS50158"/>
    </source>
</evidence>
<evidence type="ECO:0000313" key="18">
    <source>
        <dbReference type="Proteomes" id="UP000240830"/>
    </source>
</evidence>
<evidence type="ECO:0000256" key="5">
    <source>
        <dbReference type="ARBA" id="ARBA00022771"/>
    </source>
</evidence>
<gene>
    <name evidence="17" type="ORF">PSACC_01546</name>
</gene>
<dbReference type="EC" id="5.6.2.1" evidence="3 11"/>
<evidence type="ECO:0000256" key="7">
    <source>
        <dbReference type="ARBA" id="ARBA00023029"/>
    </source>
</evidence>
<evidence type="ECO:0000256" key="10">
    <source>
        <dbReference type="PROSITE-ProRule" id="PRU00047"/>
    </source>
</evidence>
<evidence type="ECO:0000256" key="2">
    <source>
        <dbReference type="ARBA" id="ARBA00009446"/>
    </source>
</evidence>
<evidence type="ECO:0000259" key="16">
    <source>
        <dbReference type="PROSITE" id="PS52039"/>
    </source>
</evidence>
<dbReference type="PROSITE" id="PS52039">
    <property type="entry name" value="TOPO_IA_2"/>
    <property type="match status" value="1"/>
</dbReference>
<comment type="function">
    <text evidence="11">Introduces a single-strand break via transesterification at a target site in duplex DNA. Releases the supercoiling and torsional tension of DNA introduced during the DNA replication and transcription by transiently cleaving and rejoining one strand of the DNA duplex. The scissile phosphodiester is attacked by the catalytic tyrosine of the enzyme, resulting in the formation of a DNA-(5'-phosphotyrosyl)-enzyme intermediate and the expulsion of a 3'-OH DNA strand.</text>
</comment>
<evidence type="ECO:0000256" key="9">
    <source>
        <dbReference type="ARBA" id="ARBA00023235"/>
    </source>
</evidence>
<comment type="catalytic activity">
    <reaction evidence="1 11">
        <text>ATP-independent breakage of single-stranded DNA, followed by passage and rejoining.</text>
        <dbReference type="EC" id="5.6.2.1"/>
    </reaction>
</comment>
<dbReference type="FunFam" id="1.10.290.10:FF:000001">
    <property type="entry name" value="DNA topoisomerase"/>
    <property type="match status" value="1"/>
</dbReference>
<dbReference type="GO" id="GO:0003917">
    <property type="term" value="F:DNA topoisomerase type I (single strand cut, ATP-independent) activity"/>
    <property type="evidence" value="ECO:0007669"/>
    <property type="project" value="UniProtKB-EC"/>
</dbReference>
<dbReference type="SMART" id="SM00493">
    <property type="entry name" value="TOPRIM"/>
    <property type="match status" value="1"/>
</dbReference>
<protein>
    <recommendedName>
        <fullName evidence="3 11">DNA topoisomerase</fullName>
        <ecNumber evidence="3 11">5.6.2.1</ecNumber>
    </recommendedName>
</protein>
<dbReference type="InterPro" id="IPR023405">
    <property type="entry name" value="Topo_IA_core_domain"/>
</dbReference>
<dbReference type="Proteomes" id="UP000240830">
    <property type="component" value="Unassembled WGS sequence"/>
</dbReference>
<evidence type="ECO:0000259" key="15">
    <source>
        <dbReference type="PROSITE" id="PS51999"/>
    </source>
</evidence>
<dbReference type="Gene3D" id="1.10.290.10">
    <property type="entry name" value="Topoisomerase I, domain 4"/>
    <property type="match status" value="1"/>
</dbReference>
<feature type="region of interest" description="Disordered" evidence="12">
    <location>
        <begin position="559"/>
        <end position="633"/>
    </location>
</feature>
<organism evidence="17 18">
    <name type="scientific">Paramicrosporidium saccamoebae</name>
    <dbReference type="NCBI Taxonomy" id="1246581"/>
    <lineage>
        <taxon>Eukaryota</taxon>
        <taxon>Fungi</taxon>
        <taxon>Fungi incertae sedis</taxon>
        <taxon>Cryptomycota</taxon>
        <taxon>Cryptomycota incertae sedis</taxon>
        <taxon>Paramicrosporidium</taxon>
    </lineage>
</organism>
<feature type="domain" description="GRF-type" evidence="15">
    <location>
        <begin position="802"/>
        <end position="842"/>
    </location>
</feature>
<dbReference type="InterPro" id="IPR000380">
    <property type="entry name" value="Topo_IA"/>
</dbReference>
<dbReference type="Gene3D" id="3.40.50.140">
    <property type="match status" value="1"/>
</dbReference>
<dbReference type="InterPro" id="IPR036875">
    <property type="entry name" value="Znf_CCHC_sf"/>
</dbReference>
<dbReference type="SMART" id="SM00437">
    <property type="entry name" value="TOP1Ac"/>
    <property type="match status" value="1"/>
</dbReference>
<dbReference type="SMART" id="SM00436">
    <property type="entry name" value="TOP1Bc"/>
    <property type="match status" value="1"/>
</dbReference>
<evidence type="ECO:0000256" key="11">
    <source>
        <dbReference type="RuleBase" id="RU362092"/>
    </source>
</evidence>
<comment type="similarity">
    <text evidence="2 11">Belongs to the type IA topoisomerase family.</text>
</comment>
<dbReference type="CDD" id="cd00186">
    <property type="entry name" value="TOP1Ac"/>
    <property type="match status" value="1"/>
</dbReference>
<dbReference type="SMART" id="SM00343">
    <property type="entry name" value="ZnF_C2HC"/>
    <property type="match status" value="1"/>
</dbReference>
<keyword evidence="9 11" id="KW-0413">Isomerase</keyword>
<dbReference type="InterPro" id="IPR013824">
    <property type="entry name" value="Topo_IA_cen_sub1"/>
</dbReference>
<evidence type="ECO:0000256" key="12">
    <source>
        <dbReference type="SAM" id="MobiDB-lite"/>
    </source>
</evidence>
<dbReference type="PROSITE" id="PS51999">
    <property type="entry name" value="ZF_GRF"/>
    <property type="match status" value="3"/>
</dbReference>
<dbReference type="EMBL" id="MTSL01000111">
    <property type="protein sequence ID" value="PJF18639.1"/>
    <property type="molecule type" value="Genomic_DNA"/>
</dbReference>
<keyword evidence="4" id="KW-0479">Metal-binding</keyword>
<dbReference type="PROSITE" id="PS50880">
    <property type="entry name" value="TOPRIM"/>
    <property type="match status" value="1"/>
</dbReference>
<dbReference type="Gene3D" id="1.10.460.10">
    <property type="entry name" value="Topoisomerase I, domain 2"/>
    <property type="match status" value="1"/>
</dbReference>
<dbReference type="PRINTS" id="PR00417">
    <property type="entry name" value="PRTPISMRASEI"/>
</dbReference>
<keyword evidence="6" id="KW-0862">Zinc</keyword>
<dbReference type="GO" id="GO:0006265">
    <property type="term" value="P:DNA topological change"/>
    <property type="evidence" value="ECO:0007669"/>
    <property type="project" value="InterPro"/>
</dbReference>
<dbReference type="STRING" id="1246581.A0A2H9TLP7"/>
<evidence type="ECO:0000259" key="14">
    <source>
        <dbReference type="PROSITE" id="PS50880"/>
    </source>
</evidence>
<dbReference type="Pfam" id="PF06839">
    <property type="entry name" value="Zn_ribbon_GRF"/>
    <property type="match status" value="3"/>
</dbReference>
<dbReference type="Pfam" id="PF01131">
    <property type="entry name" value="Topoisom_bac"/>
    <property type="match status" value="2"/>
</dbReference>
<reference evidence="17 18" key="1">
    <citation type="submission" date="2016-10" db="EMBL/GenBank/DDBJ databases">
        <title>The genome of Paramicrosporidium saccamoebae is the missing link in understanding Cryptomycota and Microsporidia evolution.</title>
        <authorList>
            <person name="Quandt C.A."/>
            <person name="Beaudet D."/>
            <person name="Corsaro D."/>
            <person name="Michel R."/>
            <person name="Corradi N."/>
            <person name="James T."/>
        </authorList>
    </citation>
    <scope>NUCLEOTIDE SEQUENCE [LARGE SCALE GENOMIC DNA]</scope>
    <source>
        <strain evidence="17 18">KSL3</strain>
    </source>
</reference>
<dbReference type="SUPFAM" id="SSF57756">
    <property type="entry name" value="Retrovirus zinc finger-like domains"/>
    <property type="match status" value="1"/>
</dbReference>
<feature type="domain" description="Topo IA-type catalytic" evidence="16">
    <location>
        <begin position="178"/>
        <end position="537"/>
    </location>
</feature>
<dbReference type="GO" id="GO:0006310">
    <property type="term" value="P:DNA recombination"/>
    <property type="evidence" value="ECO:0007669"/>
    <property type="project" value="TreeGrafter"/>
</dbReference>
<keyword evidence="7 11" id="KW-0799">Topoisomerase</keyword>
<feature type="domain" description="CCHC-type" evidence="13">
    <location>
        <begin position="852"/>
        <end position="865"/>
    </location>
</feature>
<evidence type="ECO:0000256" key="8">
    <source>
        <dbReference type="ARBA" id="ARBA00023125"/>
    </source>
</evidence>
<dbReference type="InterPro" id="IPR006171">
    <property type="entry name" value="TOPRIM_dom"/>
</dbReference>
<dbReference type="InterPro" id="IPR010666">
    <property type="entry name" value="Znf_GRF"/>
</dbReference>
<evidence type="ECO:0000256" key="6">
    <source>
        <dbReference type="ARBA" id="ARBA00022833"/>
    </source>
</evidence>
<dbReference type="GO" id="GO:0003677">
    <property type="term" value="F:DNA binding"/>
    <property type="evidence" value="ECO:0007669"/>
    <property type="project" value="UniProtKB-KW"/>
</dbReference>
<dbReference type="InterPro" id="IPR003602">
    <property type="entry name" value="Topo_IA_DNA-bd_dom"/>
</dbReference>
<comment type="caution">
    <text evidence="17">The sequence shown here is derived from an EMBL/GenBank/DDBJ whole genome shotgun (WGS) entry which is preliminary data.</text>
</comment>
<dbReference type="GO" id="GO:0031422">
    <property type="term" value="C:RecQ family helicase-topoisomerase III complex"/>
    <property type="evidence" value="ECO:0007669"/>
    <property type="project" value="TreeGrafter"/>
</dbReference>
<proteinExistence type="inferred from homology"/>
<keyword evidence="8 11" id="KW-0238">DNA-binding</keyword>
<dbReference type="InterPro" id="IPR001878">
    <property type="entry name" value="Znf_CCHC"/>
</dbReference>
<accession>A0A2H9TLP7</accession>
<dbReference type="OrthoDB" id="430051at2759"/>
<dbReference type="Pfam" id="PF00098">
    <property type="entry name" value="zf-CCHC"/>
    <property type="match status" value="1"/>
</dbReference>
<sequence length="899" mass="99691">NHSNDDGRNYAFIHASIANQGQAYLEKLRRRELFMRILNVAEKPSMAKQLSSILSGDDMDSNATMVMTSVLGHIKGLDFGPEYSDWQRVPVEELFRVPVISEVSSNMKDVAENLRLEARKSQVLIIWTDCDREGEYIGAEISEICRQANSRLDVYRARYSVLSSHELDRSMRSLSRLDMRQVSAAELRSELDLRGGAAFTRLQTLNFRIQAELRDKVISYGSCQFPTLGFIVEQYLRLIRRPLPLRTVELQKMGARYLKLSSDKIMEIAEKLYNQGLISYPRTETDMFESSFDLHSLISRQKNSPKWGSYAESLSNGKFKFPKAGKNNDKAHPPIHPTKDGSSLTGAEAKVYEFVTRRFLACCSEDAKGLETVVLASIGDEEFRARGVMVRELNYLQVYIYENWNDQAIDNFAVGDQLEPSRLEMTMSTTVAPKLLSEPELIGSMDKNGIGTDATIHEHIKKIIERQYVIKNSESRFHPTNLGLSLVVGYDQIGLEESLTKPKLRASLEHDLGEICEGRKTKHQVLSEMLQLFQNSLSATLNNIDVLYRTLEENRRSGLLEPAPLDNAESFSRGGGGGSRDGSDRGRGGGGGGRGDNDGGGDDDNGNSGGGGGRTRDNVTIGNGMRNNVPISTGMNNNIPVSIGTRNNAPISIGTNNRVPVSIGTRNSALISNGMRNNVPAGDGPECGCRKPSTRRITKKEGPNFGRAFWSCGDCNYFCWTEDVRAGGLVRETCTFNNATVNCNCGKEAVMRTVTRDGPNQGRPFAVCASPKEASCSFFAWQDQEAAAPTRPVSKFDHKVQCDCGMVAVREETRNGPNKGRVYLRCSKTVKKCRFFEWEDGNSTNSEFTITCYKCGQAGHFANACTLAEATDMDAAPRSRGRGRGRGRGSYKRRKTTDD</sequence>
<dbReference type="GO" id="GO:0005634">
    <property type="term" value="C:nucleus"/>
    <property type="evidence" value="ECO:0007669"/>
    <property type="project" value="TreeGrafter"/>
</dbReference>
<evidence type="ECO:0000256" key="3">
    <source>
        <dbReference type="ARBA" id="ARBA00012891"/>
    </source>
</evidence>
<keyword evidence="5 10" id="KW-0863">Zinc-finger</keyword>
<dbReference type="AlphaFoldDB" id="A0A2H9TLP7"/>
<dbReference type="Pfam" id="PF01751">
    <property type="entry name" value="Toprim"/>
    <property type="match status" value="1"/>
</dbReference>
<dbReference type="CDD" id="cd01028">
    <property type="entry name" value="TOPRIM_TopoIA"/>
    <property type="match status" value="1"/>
</dbReference>
<dbReference type="PROSITE" id="PS50158">
    <property type="entry name" value="ZF_CCHC"/>
    <property type="match status" value="1"/>
</dbReference>
<feature type="domain" description="GRF-type" evidence="15">
    <location>
        <begin position="687"/>
        <end position="724"/>
    </location>
</feature>
<feature type="compositionally biased region" description="Basic residues" evidence="12">
    <location>
        <begin position="879"/>
        <end position="899"/>
    </location>
</feature>
<dbReference type="InterPro" id="IPR003601">
    <property type="entry name" value="Topo_IA_2"/>
</dbReference>
<evidence type="ECO:0000256" key="1">
    <source>
        <dbReference type="ARBA" id="ARBA00000213"/>
    </source>
</evidence>
<evidence type="ECO:0000256" key="4">
    <source>
        <dbReference type="ARBA" id="ARBA00022723"/>
    </source>
</evidence>
<dbReference type="Gene3D" id="4.10.60.10">
    <property type="entry name" value="Zinc finger, CCHC-type"/>
    <property type="match status" value="1"/>
</dbReference>
<dbReference type="GO" id="GO:0008270">
    <property type="term" value="F:zinc ion binding"/>
    <property type="evidence" value="ECO:0007669"/>
    <property type="project" value="UniProtKB-KW"/>
</dbReference>
<dbReference type="PANTHER" id="PTHR11390">
    <property type="entry name" value="PROKARYOTIC DNA TOPOISOMERASE"/>
    <property type="match status" value="1"/>
</dbReference>
<feature type="region of interest" description="Disordered" evidence="12">
    <location>
        <begin position="875"/>
        <end position="899"/>
    </location>
</feature>
<feature type="non-terminal residue" evidence="17">
    <location>
        <position position="1"/>
    </location>
</feature>
<keyword evidence="18" id="KW-1185">Reference proteome</keyword>
<feature type="domain" description="GRF-type" evidence="15">
    <location>
        <begin position="743"/>
        <end position="785"/>
    </location>
</feature>
<dbReference type="GO" id="GO:0006281">
    <property type="term" value="P:DNA repair"/>
    <property type="evidence" value="ECO:0007669"/>
    <property type="project" value="TreeGrafter"/>
</dbReference>